<organism evidence="1 2">
    <name type="scientific">Heterorhabditis bacteriophora</name>
    <name type="common">Entomopathogenic nematode worm</name>
    <dbReference type="NCBI Taxonomy" id="37862"/>
    <lineage>
        <taxon>Eukaryota</taxon>
        <taxon>Metazoa</taxon>
        <taxon>Ecdysozoa</taxon>
        <taxon>Nematoda</taxon>
        <taxon>Chromadorea</taxon>
        <taxon>Rhabditida</taxon>
        <taxon>Rhabditina</taxon>
        <taxon>Rhabditomorpha</taxon>
        <taxon>Strongyloidea</taxon>
        <taxon>Heterorhabditidae</taxon>
        <taxon>Heterorhabditis</taxon>
    </lineage>
</organism>
<keyword evidence="1" id="KW-1185">Reference proteome</keyword>
<evidence type="ECO:0000313" key="2">
    <source>
        <dbReference type="WBParaSite" id="Hba_02285"/>
    </source>
</evidence>
<reference evidence="2" key="1">
    <citation type="submission" date="2016-11" db="UniProtKB">
        <authorList>
            <consortium name="WormBaseParasite"/>
        </authorList>
    </citation>
    <scope>IDENTIFICATION</scope>
</reference>
<sequence length="63" mass="7054">MSFLIMPLVITIKHRFAMAKDRIKIPLITNIVLRRSALPTIPQTASQCMGCTAKRMAENKLVA</sequence>
<protein>
    <submittedName>
        <fullName evidence="2">Secreted protein</fullName>
    </submittedName>
</protein>
<dbReference type="WBParaSite" id="Hba_02285">
    <property type="protein sequence ID" value="Hba_02285"/>
    <property type="gene ID" value="Hba_02285"/>
</dbReference>
<dbReference type="AlphaFoldDB" id="A0A1I7WC48"/>
<name>A0A1I7WC48_HETBA</name>
<accession>A0A1I7WC48</accession>
<evidence type="ECO:0000313" key="1">
    <source>
        <dbReference type="Proteomes" id="UP000095283"/>
    </source>
</evidence>
<proteinExistence type="predicted"/>
<dbReference type="Proteomes" id="UP000095283">
    <property type="component" value="Unplaced"/>
</dbReference>